<evidence type="ECO:0000313" key="2">
    <source>
        <dbReference type="Proteomes" id="UP000016361"/>
    </source>
</evidence>
<dbReference type="EMBL" id="BASH01000003">
    <property type="protein sequence ID" value="GAD16578.1"/>
    <property type="molecule type" value="Genomic_DNA"/>
</dbReference>
<comment type="caution">
    <text evidence="1">The sequence shown here is derived from an EMBL/GenBank/DDBJ whole genome shotgun (WGS) entry which is preliminary data.</text>
</comment>
<dbReference type="AlphaFoldDB" id="S4NRK5"/>
<accession>S4NRK5</accession>
<organism evidence="1 2">
    <name type="scientific">Lentilactobacillus otakiensis DSM 19908 = JCM 15040</name>
    <dbReference type="NCBI Taxonomy" id="1423780"/>
    <lineage>
        <taxon>Bacteria</taxon>
        <taxon>Bacillati</taxon>
        <taxon>Bacillota</taxon>
        <taxon>Bacilli</taxon>
        <taxon>Lactobacillales</taxon>
        <taxon>Lactobacillaceae</taxon>
        <taxon>Lentilactobacillus</taxon>
    </lineage>
</organism>
<keyword evidence="2" id="KW-1185">Reference proteome</keyword>
<reference evidence="2" key="1">
    <citation type="journal article" date="2013" name="Genome Announc.">
        <title>Draft Genome Sequence of D-Branched-Chain Amino Acid Producer Lactobacillus otakiensis JCM 15040T, Isolated from a Traditional Japanese Pickle.</title>
        <authorList>
            <person name="Doi K."/>
            <person name="Mori K."/>
            <person name="Mutaguchi Y."/>
            <person name="Tashiro K."/>
            <person name="Fujino Y."/>
            <person name="Ohmori T."/>
            <person name="Kuhara S."/>
            <person name="Ohshima T."/>
        </authorList>
    </citation>
    <scope>NUCLEOTIDE SEQUENCE [LARGE SCALE GENOMIC DNA]</scope>
    <source>
        <strain evidence="2">JCM 15040</strain>
    </source>
</reference>
<gene>
    <name evidence="1" type="ORF">LOT_1116</name>
</gene>
<evidence type="ECO:0000313" key="1">
    <source>
        <dbReference type="EMBL" id="GAD16578.1"/>
    </source>
</evidence>
<sequence length="52" mass="5488">MAVIHSRGRPNRASHIGGNGQCISEGVEDQTGDQAGPAFCFCVLNDDCPLDK</sequence>
<proteinExistence type="predicted"/>
<protein>
    <submittedName>
        <fullName evidence="1">Uncharacterized protein</fullName>
    </submittedName>
</protein>
<dbReference type="Proteomes" id="UP000016361">
    <property type="component" value="Unassembled WGS sequence"/>
</dbReference>
<name>S4NRK5_9LACO</name>